<feature type="domain" description="Straight fiber protein PB4 spike" evidence="2">
    <location>
        <begin position="350"/>
        <end position="679"/>
    </location>
</feature>
<dbReference type="EMBL" id="MF774687">
    <property type="protein sequence ID" value="ATI18460.1"/>
    <property type="molecule type" value="Genomic_DNA"/>
</dbReference>
<protein>
    <recommendedName>
        <fullName evidence="7">Tail fiber protein</fullName>
    </recommendedName>
</protein>
<proteinExistence type="predicted"/>
<dbReference type="Pfam" id="PF24171">
    <property type="entry name" value="Fn3-III_PB4"/>
    <property type="match status" value="1"/>
</dbReference>
<dbReference type="Pfam" id="PF24170">
    <property type="entry name" value="Fn3-II_PB4"/>
    <property type="match status" value="1"/>
</dbReference>
<feature type="domain" description="Straight fiber protein PB4 first Fn3-like" evidence="3">
    <location>
        <begin position="10"/>
        <end position="97"/>
    </location>
</feature>
<reference evidence="6" key="1">
    <citation type="submission" date="2017-08" db="EMBL/GenBank/DDBJ databases">
        <authorList>
            <person name="de Groot N.N."/>
        </authorList>
    </citation>
    <scope>NUCLEOTIDE SEQUENCE</scope>
</reference>
<dbReference type="InterPro" id="IPR057549">
    <property type="entry name" value="PB4_spike"/>
</dbReference>
<organism evidence="6">
    <name type="scientific">Salmonella phage SP1a</name>
    <dbReference type="NCBI Taxonomy" id="2109652"/>
    <lineage>
        <taxon>Viruses</taxon>
        <taxon>Duplodnaviria</taxon>
        <taxon>Heunggongvirae</taxon>
        <taxon>Uroviricota</taxon>
        <taxon>Caudoviricetes</taxon>
        <taxon>Demerecviridae</taxon>
        <taxon>Markadamsvirinae</taxon>
        <taxon>Tequintavirus</taxon>
    </lineage>
</organism>
<evidence type="ECO:0000259" key="3">
    <source>
        <dbReference type="Pfam" id="PF24169"/>
    </source>
</evidence>
<name>A0A291LGF3_9CAUD</name>
<accession>A0A291LGF3</accession>
<feature type="domain" description="Straight fiber protein PB4 second Fn3-like" evidence="4">
    <location>
        <begin position="104"/>
        <end position="196"/>
    </location>
</feature>
<evidence type="ECO:0000256" key="1">
    <source>
        <dbReference type="SAM" id="MobiDB-lite"/>
    </source>
</evidence>
<evidence type="ECO:0000259" key="5">
    <source>
        <dbReference type="Pfam" id="PF24171"/>
    </source>
</evidence>
<dbReference type="InterPro" id="IPR057552">
    <property type="entry name" value="Fn3-III_PB4"/>
</dbReference>
<dbReference type="InterPro" id="IPR057550">
    <property type="entry name" value="Fn3-I_PB4"/>
</dbReference>
<dbReference type="Pfam" id="PF24169">
    <property type="entry name" value="Fn3-I_PB4"/>
    <property type="match status" value="1"/>
</dbReference>
<dbReference type="InterPro" id="IPR057551">
    <property type="entry name" value="Fn3-II_PB4"/>
</dbReference>
<sequence>MISNNAPAKMVLNNVLTGYTLAYIQHSIYSDYDVIGRSFWLKEGSNVTRRDFTGVDTFSVTINNLKPTTTYEVQGAFYDSIIDSELLNAQIGINLSDKQTFKMKSAPRITGARCESEPVDIGVGAPIVYIGTTGEADYCTIELKNNSNANNPWVKYYVGALMPTIMFGGVPIGSYKVRISGQISLPDGVTIDSSGYYEYPTVFEVRYNFVPPTAPVNIAFKAARIADGKERYDLRVQWDWNRGAGANVREFVVSYIDSAEFARTGWTKAQKINVGAAQSATIISFPWKVEHKFKVSSIAWGPDAQDVTDSAVQTFILNESTPLDNNFVNETGIEVNYAYIKGKVRDGSTWKQTFLIDAATGAVNIGLLDAEGKAPISFDPIKKIVNVDGSVITKTINAANFVMTNLTGQDNPAIYTQGKTWGDTKSGIWMGMDNATAKPKLDIGNATQYIRFDGDTLRISSGVVIGTPNGDIDIETGIQGKQTVFIYTLGTSLPTKPTSPAYPPSGWSKTPPNRTSNTQNIYCSTGTLDPVTNQLVSGTSWSDVVQWSGTEGVDGRPGADGKPGADGRPGADGQRGPGMYSLAIANLTAWNDSQANSFFTSNFGTGPVKYDVLTEYKSGAPGTAFTRQWNGSAWASPAMVLHGDMIVNGTVTASKIVANNAFLSQIGVNIIYDRAAALSSNPEGSYKMKIDLQNGYIHIR</sequence>
<evidence type="ECO:0000313" key="6">
    <source>
        <dbReference type="EMBL" id="ATI18460.1"/>
    </source>
</evidence>
<evidence type="ECO:0008006" key="7">
    <source>
        <dbReference type="Google" id="ProtNLM"/>
    </source>
</evidence>
<evidence type="ECO:0000259" key="4">
    <source>
        <dbReference type="Pfam" id="PF24170"/>
    </source>
</evidence>
<feature type="compositionally biased region" description="Basic and acidic residues" evidence="1">
    <location>
        <begin position="553"/>
        <end position="565"/>
    </location>
</feature>
<dbReference type="Pfam" id="PF24168">
    <property type="entry name" value="PB4_spike"/>
    <property type="match status" value="1"/>
</dbReference>
<feature type="region of interest" description="Disordered" evidence="1">
    <location>
        <begin position="547"/>
        <end position="577"/>
    </location>
</feature>
<feature type="domain" description="Straight fiber protein PB4 third Fn3-like" evidence="5">
    <location>
        <begin position="211"/>
        <end position="335"/>
    </location>
</feature>
<evidence type="ECO:0000259" key="2">
    <source>
        <dbReference type="Pfam" id="PF24168"/>
    </source>
</evidence>